<reference evidence="14 15" key="1">
    <citation type="submission" date="2019-09" db="EMBL/GenBank/DDBJ databases">
        <authorList>
            <person name="Brejova B."/>
        </authorList>
    </citation>
    <scope>NUCLEOTIDE SEQUENCE [LARGE SCALE GENOMIC DNA]</scope>
</reference>
<evidence type="ECO:0000256" key="6">
    <source>
        <dbReference type="ARBA" id="ARBA00023125"/>
    </source>
</evidence>
<protein>
    <recommendedName>
        <fullName evidence="9">DNA 3'-5' helicase</fullName>
        <ecNumber evidence="9">5.6.2.4</ecNumber>
    </recommendedName>
</protein>
<evidence type="ECO:0000256" key="7">
    <source>
        <dbReference type="ARBA" id="ARBA00023235"/>
    </source>
</evidence>
<keyword evidence="15" id="KW-1185">Reference proteome</keyword>
<dbReference type="InterPro" id="IPR000212">
    <property type="entry name" value="DNA_helicase_UvrD/REP"/>
</dbReference>
<name>A0A5E8BK96_9ASCO</name>
<keyword evidence="5 11" id="KW-0067">ATP-binding</keyword>
<dbReference type="GO" id="GO:0016787">
    <property type="term" value="F:hydrolase activity"/>
    <property type="evidence" value="ECO:0007669"/>
    <property type="project" value="UniProtKB-UniRule"/>
</dbReference>
<dbReference type="Pfam" id="PF00580">
    <property type="entry name" value="UvrD-helicase"/>
    <property type="match status" value="1"/>
</dbReference>
<evidence type="ECO:0000256" key="8">
    <source>
        <dbReference type="ARBA" id="ARBA00034617"/>
    </source>
</evidence>
<accession>A0A5E8BK96</accession>
<dbReference type="InterPro" id="IPR014016">
    <property type="entry name" value="UvrD-like_ATP-bd"/>
</dbReference>
<dbReference type="Gene3D" id="1.10.486.10">
    <property type="entry name" value="PCRA, domain 4"/>
    <property type="match status" value="1"/>
</dbReference>
<evidence type="ECO:0000256" key="2">
    <source>
        <dbReference type="ARBA" id="ARBA00022741"/>
    </source>
</evidence>
<keyword evidence="6" id="KW-0238">DNA-binding</keyword>
<evidence type="ECO:0000256" key="10">
    <source>
        <dbReference type="ARBA" id="ARBA00048988"/>
    </source>
</evidence>
<gene>
    <name evidence="14" type="ORF">SAPINGB_P003058</name>
</gene>
<dbReference type="GeneID" id="43581876"/>
<dbReference type="PROSITE" id="PS51198">
    <property type="entry name" value="UVRD_HELICASE_ATP_BIND"/>
    <property type="match status" value="1"/>
</dbReference>
<evidence type="ECO:0000259" key="13">
    <source>
        <dbReference type="PROSITE" id="PS51217"/>
    </source>
</evidence>
<evidence type="ECO:0000256" key="3">
    <source>
        <dbReference type="ARBA" id="ARBA00022801"/>
    </source>
</evidence>
<dbReference type="PROSITE" id="PS51217">
    <property type="entry name" value="UVRD_HELICASE_CTER"/>
    <property type="match status" value="1"/>
</dbReference>
<dbReference type="InterPro" id="IPR027417">
    <property type="entry name" value="P-loop_NTPase"/>
</dbReference>
<evidence type="ECO:0000259" key="12">
    <source>
        <dbReference type="PROSITE" id="PS51198"/>
    </source>
</evidence>
<dbReference type="PANTHER" id="PTHR11070:SF2">
    <property type="entry name" value="ATP-DEPENDENT DNA HELICASE SRS2"/>
    <property type="match status" value="1"/>
</dbReference>
<keyword evidence="2 11" id="KW-0547">Nucleotide-binding</keyword>
<dbReference type="Pfam" id="PF13361">
    <property type="entry name" value="UvrD_C"/>
    <property type="match status" value="1"/>
</dbReference>
<evidence type="ECO:0000256" key="9">
    <source>
        <dbReference type="ARBA" id="ARBA00034808"/>
    </source>
</evidence>
<dbReference type="GO" id="GO:0003677">
    <property type="term" value="F:DNA binding"/>
    <property type="evidence" value="ECO:0007669"/>
    <property type="project" value="UniProtKB-KW"/>
</dbReference>
<comment type="similarity">
    <text evidence="1">Belongs to the helicase family. UvrD subfamily.</text>
</comment>
<organism evidence="14 15">
    <name type="scientific">Magnusiomyces paraingens</name>
    <dbReference type="NCBI Taxonomy" id="2606893"/>
    <lineage>
        <taxon>Eukaryota</taxon>
        <taxon>Fungi</taxon>
        <taxon>Dikarya</taxon>
        <taxon>Ascomycota</taxon>
        <taxon>Saccharomycotina</taxon>
        <taxon>Dipodascomycetes</taxon>
        <taxon>Dipodascales</taxon>
        <taxon>Dipodascaceae</taxon>
        <taxon>Magnusiomyces</taxon>
    </lineage>
</organism>
<dbReference type="EMBL" id="CABVLU010000002">
    <property type="protein sequence ID" value="VVT51322.1"/>
    <property type="molecule type" value="Genomic_DNA"/>
</dbReference>
<dbReference type="EC" id="5.6.2.4" evidence="9"/>
<dbReference type="InterPro" id="IPR013986">
    <property type="entry name" value="DExx_box_DNA_helicase_dom_sf"/>
</dbReference>
<keyword evidence="3 11" id="KW-0378">Hydrolase</keyword>
<dbReference type="OrthoDB" id="1470711at2759"/>
<feature type="domain" description="UvrD-like helicase C-terminal" evidence="13">
    <location>
        <begin position="349"/>
        <end position="621"/>
    </location>
</feature>
<keyword evidence="7" id="KW-0413">Isomerase</keyword>
<dbReference type="Gene3D" id="3.40.50.300">
    <property type="entry name" value="P-loop containing nucleotide triphosphate hydrolases"/>
    <property type="match status" value="2"/>
</dbReference>
<evidence type="ECO:0000256" key="11">
    <source>
        <dbReference type="PROSITE-ProRule" id="PRU00560"/>
    </source>
</evidence>
<evidence type="ECO:0000256" key="5">
    <source>
        <dbReference type="ARBA" id="ARBA00022840"/>
    </source>
</evidence>
<dbReference type="AlphaFoldDB" id="A0A5E8BK96"/>
<dbReference type="GO" id="GO:0043138">
    <property type="term" value="F:3'-5' DNA helicase activity"/>
    <property type="evidence" value="ECO:0007669"/>
    <property type="project" value="UniProtKB-EC"/>
</dbReference>
<dbReference type="PANTHER" id="PTHR11070">
    <property type="entry name" value="UVRD / RECB / PCRA DNA HELICASE FAMILY MEMBER"/>
    <property type="match status" value="1"/>
</dbReference>
<keyword evidence="4 11" id="KW-0347">Helicase</keyword>
<proteinExistence type="inferred from homology"/>
<comment type="catalytic activity">
    <reaction evidence="8">
        <text>Couples ATP hydrolysis with the unwinding of duplex DNA by translocating in the 3'-5' direction.</text>
        <dbReference type="EC" id="5.6.2.4"/>
    </reaction>
</comment>
<evidence type="ECO:0000256" key="1">
    <source>
        <dbReference type="ARBA" id="ARBA00009922"/>
    </source>
</evidence>
<dbReference type="GO" id="GO:0000725">
    <property type="term" value="P:recombinational repair"/>
    <property type="evidence" value="ECO:0007669"/>
    <property type="project" value="TreeGrafter"/>
</dbReference>
<feature type="binding site" evidence="11">
    <location>
        <begin position="58"/>
        <end position="65"/>
    </location>
    <ligand>
        <name>ATP</name>
        <dbReference type="ChEBI" id="CHEBI:30616"/>
    </ligand>
</feature>
<feature type="domain" description="UvrD-like helicase ATP-binding" evidence="12">
    <location>
        <begin position="37"/>
        <end position="348"/>
    </location>
</feature>
<evidence type="ECO:0000256" key="4">
    <source>
        <dbReference type="ARBA" id="ARBA00022806"/>
    </source>
</evidence>
<evidence type="ECO:0000313" key="15">
    <source>
        <dbReference type="Proteomes" id="UP000398389"/>
    </source>
</evidence>
<dbReference type="Gene3D" id="1.10.10.160">
    <property type="match status" value="1"/>
</dbReference>
<dbReference type="InterPro" id="IPR014017">
    <property type="entry name" value="DNA_helicase_UvrD-like_C"/>
</dbReference>
<comment type="catalytic activity">
    <reaction evidence="10">
        <text>ATP + H2O = ADP + phosphate + H(+)</text>
        <dbReference type="Rhea" id="RHEA:13065"/>
        <dbReference type="ChEBI" id="CHEBI:15377"/>
        <dbReference type="ChEBI" id="CHEBI:15378"/>
        <dbReference type="ChEBI" id="CHEBI:30616"/>
        <dbReference type="ChEBI" id="CHEBI:43474"/>
        <dbReference type="ChEBI" id="CHEBI:456216"/>
        <dbReference type="EC" id="5.6.2.4"/>
    </reaction>
</comment>
<sequence length="681" mass="75742">MNSFKAPLFKTQSSFSKISSNSVPRVLPAIVPESIQYLNRAQQAAILAPSELPLEISGGPGVGKTKSLAERAVQSIVSGISPKDIVVLSHTPLEANSLAHHIDHGLSKFNVQSNFFGSTTFRFFCVRMLHLFGYKIGLSSNFFVLSEQDKLNFVNESLADSRVKTCLRNMGYFKKPVKNNIKDLHLDFAGNSYFNKLYKNGDDLDPLYISLVIENIKSGNSSISQWVAINSDHFPAIARVLVEYESRCKKTKSLDMNDLVLYVNEIIDKYPDVVKDVQSVFVDGAENITGAEYQLVSSLAKQNGNITVSGDQNKIIHPFSMASPIKNLLGAEHSKSLSSVLWTGYRLTKPIAKLLENIADNDLTIKPRSRTILPGPYAVDFTDPFQKSSAVASFIKSQVEKFSGKASLEYRDFSVLESQSDLAYTQEAFEKHGVPYKILGNSSFWSQKEIAMALHTLRVIQSPDEDRSVVQLLRYMDLNVDHFLGLKFDGSKCLTLFSKAAAIADGKAIVQLSKKKREIISCFVEVIRKCSEGGISLENTLNQIITGFGLDKTPEGKKSTDKLVQLIKSDKLQKDFNSIHYDSNPTHEITKFLQLQAIGQISVDDYDDNKVTLSTPYDAQGQAWPIVFSHFEYKNNVKQSLSQLYSTVSCSKAISIITLTSTFFTNTSKSRNIKKPLVCVT</sequence>
<evidence type="ECO:0000313" key="14">
    <source>
        <dbReference type="EMBL" id="VVT51322.1"/>
    </source>
</evidence>
<dbReference type="RefSeq" id="XP_031853667.1">
    <property type="nucleotide sequence ID" value="XM_031997776.1"/>
</dbReference>
<dbReference type="Proteomes" id="UP000398389">
    <property type="component" value="Unassembled WGS sequence"/>
</dbReference>
<dbReference type="SUPFAM" id="SSF52540">
    <property type="entry name" value="P-loop containing nucleoside triphosphate hydrolases"/>
    <property type="match status" value="1"/>
</dbReference>
<dbReference type="GO" id="GO:0005524">
    <property type="term" value="F:ATP binding"/>
    <property type="evidence" value="ECO:0007669"/>
    <property type="project" value="UniProtKB-UniRule"/>
</dbReference>